<reference evidence="2 3" key="1">
    <citation type="journal article" date="2014" name="PLoS Genet.">
        <title>Phylogenetically driven sequencing of extremely halophilic archaea reveals strategies for static and dynamic osmo-response.</title>
        <authorList>
            <person name="Becker E.A."/>
            <person name="Seitzer P.M."/>
            <person name="Tritt A."/>
            <person name="Larsen D."/>
            <person name="Krusor M."/>
            <person name="Yao A.I."/>
            <person name="Wu D."/>
            <person name="Madern D."/>
            <person name="Eisen J.A."/>
            <person name="Darling A.E."/>
            <person name="Facciotti M.T."/>
        </authorList>
    </citation>
    <scope>NUCLEOTIDE SEQUENCE [LARGE SCALE GENOMIC DNA]</scope>
    <source>
        <strain evidence="2 3">JCM 10478</strain>
    </source>
</reference>
<keyword evidence="1" id="KW-1133">Transmembrane helix</keyword>
<organism evidence="2 3">
    <name type="scientific">Natrinema versiforme JCM 10478</name>
    <dbReference type="NCBI Taxonomy" id="1227496"/>
    <lineage>
        <taxon>Archaea</taxon>
        <taxon>Methanobacteriati</taxon>
        <taxon>Methanobacteriota</taxon>
        <taxon>Stenosarchaea group</taxon>
        <taxon>Halobacteria</taxon>
        <taxon>Halobacteriales</taxon>
        <taxon>Natrialbaceae</taxon>
        <taxon>Natrinema</taxon>
    </lineage>
</organism>
<evidence type="ECO:0000313" key="2">
    <source>
        <dbReference type="EMBL" id="ELY67052.1"/>
    </source>
</evidence>
<proteinExistence type="predicted"/>
<feature type="transmembrane region" description="Helical" evidence="1">
    <location>
        <begin position="354"/>
        <end position="373"/>
    </location>
</feature>
<evidence type="ECO:0000256" key="1">
    <source>
        <dbReference type="SAM" id="Phobius"/>
    </source>
</evidence>
<keyword evidence="1" id="KW-0812">Transmembrane</keyword>
<feature type="transmembrane region" description="Helical" evidence="1">
    <location>
        <begin position="207"/>
        <end position="235"/>
    </location>
</feature>
<feature type="transmembrane region" description="Helical" evidence="1">
    <location>
        <begin position="138"/>
        <end position="155"/>
    </location>
</feature>
<feature type="transmembrane region" description="Helical" evidence="1">
    <location>
        <begin position="176"/>
        <end position="201"/>
    </location>
</feature>
<feature type="transmembrane region" description="Helical" evidence="1">
    <location>
        <begin position="302"/>
        <end position="325"/>
    </location>
</feature>
<feature type="transmembrane region" description="Helical" evidence="1">
    <location>
        <begin position="247"/>
        <end position="268"/>
    </location>
</feature>
<name>L9Y025_9EURY</name>
<accession>L9Y025</accession>
<protein>
    <submittedName>
        <fullName evidence="2">Transporter</fullName>
    </submittedName>
</protein>
<feature type="transmembrane region" description="Helical" evidence="1">
    <location>
        <begin position="45"/>
        <end position="63"/>
    </location>
</feature>
<feature type="transmembrane region" description="Helical" evidence="1">
    <location>
        <begin position="15"/>
        <end position="33"/>
    </location>
</feature>
<gene>
    <name evidence="2" type="ORF">C489_11330</name>
</gene>
<dbReference type="PATRIC" id="fig|1227496.3.peg.2290"/>
<comment type="caution">
    <text evidence="2">The sequence shown here is derived from an EMBL/GenBank/DDBJ whole genome shotgun (WGS) entry which is preliminary data.</text>
</comment>
<dbReference type="AlphaFoldDB" id="L9Y025"/>
<dbReference type="EMBL" id="AOID01000031">
    <property type="protein sequence ID" value="ELY67052.1"/>
    <property type="molecule type" value="Genomic_DNA"/>
</dbReference>
<sequence>MMFSAFLAIEFLRSSLFQMGVLPILTSIIFLYCTVCSDGESKQTVWTGYFVALVVAFIINWNTQIGTDAMLFSQYSVDLLFDGRNPYAASMRPAFEKYGISPAAYGTHTVGGDIVTSLSYPALSVLYFVPQTLLGVPNLNRTSVVVLLLVLGFLLHESPPRLAFLPFLVLFANPDLLRFTTGGVFDILWVLPLLLGMRYWYREQLMVAAIWVGLACAVKQTPWIVTPYLAVWLYVERDDLRTFVRDAGITLGAGLGAFLAPNLPFILWDPMAWLTSVFTPVAGGPALVTEGMGPALLVQTDLLAVSKSTFTALVALSLFGSLFAYARFFDHVKWLVWIAPAFVLWFNYRSLYNYFIFFLPVAYYAILLNRDAVCHRSLRSELSATLSSVRSSGG</sequence>
<evidence type="ECO:0000313" key="3">
    <source>
        <dbReference type="Proteomes" id="UP000011632"/>
    </source>
</evidence>
<dbReference type="Proteomes" id="UP000011632">
    <property type="component" value="Unassembled WGS sequence"/>
</dbReference>
<keyword evidence="1" id="KW-0472">Membrane</keyword>
<keyword evidence="3" id="KW-1185">Reference proteome</keyword>